<keyword evidence="1" id="KW-0812">Transmembrane</keyword>
<feature type="transmembrane region" description="Helical" evidence="1">
    <location>
        <begin position="17"/>
        <end position="36"/>
    </location>
</feature>
<dbReference type="RefSeq" id="WP_344361963.1">
    <property type="nucleotide sequence ID" value="NZ_BAAASR010000018.1"/>
</dbReference>
<dbReference type="Proteomes" id="UP001499942">
    <property type="component" value="Unassembled WGS sequence"/>
</dbReference>
<accession>A0ABN3MED6</accession>
<name>A0ABN3MED6_9ACTN</name>
<keyword evidence="1" id="KW-0472">Membrane</keyword>
<keyword evidence="3" id="KW-1185">Reference proteome</keyword>
<proteinExistence type="predicted"/>
<reference evidence="2 3" key="1">
    <citation type="journal article" date="2019" name="Int. J. Syst. Evol. Microbiol.">
        <title>The Global Catalogue of Microorganisms (GCM) 10K type strain sequencing project: providing services to taxonomists for standard genome sequencing and annotation.</title>
        <authorList>
            <consortium name="The Broad Institute Genomics Platform"/>
            <consortium name="The Broad Institute Genome Sequencing Center for Infectious Disease"/>
            <person name="Wu L."/>
            <person name="Ma J."/>
        </authorList>
    </citation>
    <scope>NUCLEOTIDE SEQUENCE [LARGE SCALE GENOMIC DNA]</scope>
    <source>
        <strain evidence="2 3">JCM 5062</strain>
    </source>
</reference>
<comment type="caution">
    <text evidence="2">The sequence shown here is derived from an EMBL/GenBank/DDBJ whole genome shotgun (WGS) entry which is preliminary data.</text>
</comment>
<organism evidence="2 3">
    <name type="scientific">Streptomyces gobitricini</name>
    <dbReference type="NCBI Taxonomy" id="68211"/>
    <lineage>
        <taxon>Bacteria</taxon>
        <taxon>Bacillati</taxon>
        <taxon>Actinomycetota</taxon>
        <taxon>Actinomycetes</taxon>
        <taxon>Kitasatosporales</taxon>
        <taxon>Streptomycetaceae</taxon>
        <taxon>Streptomyces</taxon>
    </lineage>
</organism>
<protein>
    <submittedName>
        <fullName evidence="2">Uncharacterized protein</fullName>
    </submittedName>
</protein>
<gene>
    <name evidence="2" type="ORF">GCM10010393_34590</name>
</gene>
<keyword evidence="1" id="KW-1133">Transmembrane helix</keyword>
<evidence type="ECO:0000256" key="1">
    <source>
        <dbReference type="SAM" id="Phobius"/>
    </source>
</evidence>
<dbReference type="EMBL" id="BAAASR010000018">
    <property type="protein sequence ID" value="GAA2499374.1"/>
    <property type="molecule type" value="Genomic_DNA"/>
</dbReference>
<evidence type="ECO:0000313" key="3">
    <source>
        <dbReference type="Proteomes" id="UP001499942"/>
    </source>
</evidence>
<sequence length="41" mass="4382">MNPIVTTASQDASAAPAWLHVTVMAVAVLILFYSLARHSNN</sequence>
<evidence type="ECO:0000313" key="2">
    <source>
        <dbReference type="EMBL" id="GAA2499374.1"/>
    </source>
</evidence>